<comment type="caution">
    <text evidence="4">The sequence shown here is derived from an EMBL/GenBank/DDBJ whole genome shotgun (WGS) entry which is preliminary data.</text>
</comment>
<dbReference type="Proteomes" id="UP000294155">
    <property type="component" value="Unassembled WGS sequence"/>
</dbReference>
<protein>
    <recommendedName>
        <fullName evidence="3">Outer membrane protein beta-barrel domain-containing protein</fullName>
    </recommendedName>
</protein>
<dbReference type="AlphaFoldDB" id="A0A4Q5LAT5"/>
<reference evidence="4 5" key="1">
    <citation type="submission" date="2019-02" db="EMBL/GenBank/DDBJ databases">
        <title>Bacterial novel species isolated from soil.</title>
        <authorList>
            <person name="Jung H.-Y."/>
        </authorList>
    </citation>
    <scope>NUCLEOTIDE SEQUENCE [LARGE SCALE GENOMIC DNA]</scope>
    <source>
        <strain evidence="4 5">1-3-3-3</strain>
    </source>
</reference>
<dbReference type="Pfam" id="PF13505">
    <property type="entry name" value="OMP_b-brl"/>
    <property type="match status" value="1"/>
</dbReference>
<dbReference type="InterPro" id="IPR027385">
    <property type="entry name" value="Beta-barrel_OMP"/>
</dbReference>
<keyword evidence="5" id="KW-1185">Reference proteome</keyword>
<evidence type="ECO:0000259" key="3">
    <source>
        <dbReference type="Pfam" id="PF13505"/>
    </source>
</evidence>
<evidence type="ECO:0000256" key="1">
    <source>
        <dbReference type="ARBA" id="ARBA00022729"/>
    </source>
</evidence>
<dbReference type="OrthoDB" id="886433at2"/>
<organism evidence="4 5">
    <name type="scientific">Hymenobacter persicinus</name>
    <dbReference type="NCBI Taxonomy" id="2025506"/>
    <lineage>
        <taxon>Bacteria</taxon>
        <taxon>Pseudomonadati</taxon>
        <taxon>Bacteroidota</taxon>
        <taxon>Cytophagia</taxon>
        <taxon>Cytophagales</taxon>
        <taxon>Hymenobacteraceae</taxon>
        <taxon>Hymenobacter</taxon>
    </lineage>
</organism>
<feature type="chain" id="PRO_5020333589" description="Outer membrane protein beta-barrel domain-containing protein" evidence="2">
    <location>
        <begin position="21"/>
        <end position="218"/>
    </location>
</feature>
<dbReference type="SUPFAM" id="SSF56925">
    <property type="entry name" value="OMPA-like"/>
    <property type="match status" value="1"/>
</dbReference>
<proteinExistence type="predicted"/>
<feature type="domain" description="Outer membrane protein beta-barrel" evidence="3">
    <location>
        <begin position="7"/>
        <end position="192"/>
    </location>
</feature>
<dbReference type="RefSeq" id="WP_129921266.1">
    <property type="nucleotide sequence ID" value="NZ_SEWE01000021.1"/>
</dbReference>
<evidence type="ECO:0000313" key="4">
    <source>
        <dbReference type="EMBL" id="RYU79124.1"/>
    </source>
</evidence>
<gene>
    <name evidence="4" type="ORF">EWM57_11350</name>
</gene>
<name>A0A4Q5LAT5_9BACT</name>
<accession>A0A4Q5LAT5</accession>
<evidence type="ECO:0000313" key="5">
    <source>
        <dbReference type="Proteomes" id="UP000294155"/>
    </source>
</evidence>
<dbReference type="InterPro" id="IPR011250">
    <property type="entry name" value="OMP/PagP_B-barrel"/>
</dbReference>
<dbReference type="Gene3D" id="2.40.160.20">
    <property type="match status" value="1"/>
</dbReference>
<sequence length="218" mass="24288">MLLRYAVCAIALFASQPLLAQTAPTPASRFYVGLQAGFHRYLIDYPGRYNEITVLPAHLVAGYQAMPRLALQLGASYRHEQHTYGSTASPLPGEPGRRMEEDHWTTDVPLSVRYSLTRQPEKRLQFDLTGGITLVYSRWLSQTTTGKDGVIIGSERIDSKVMDPYLTVGAGLRYGFSPRLALTFDAQVNKLTLTVRTAPALALLRYPSVGLGLRYRLR</sequence>
<keyword evidence="1 2" id="KW-0732">Signal</keyword>
<dbReference type="EMBL" id="SEWE01000021">
    <property type="protein sequence ID" value="RYU79124.1"/>
    <property type="molecule type" value="Genomic_DNA"/>
</dbReference>
<evidence type="ECO:0000256" key="2">
    <source>
        <dbReference type="SAM" id="SignalP"/>
    </source>
</evidence>
<feature type="signal peptide" evidence="2">
    <location>
        <begin position="1"/>
        <end position="20"/>
    </location>
</feature>